<dbReference type="PANTHER" id="PTHR11079">
    <property type="entry name" value="CYTOSINE DEAMINASE FAMILY MEMBER"/>
    <property type="match status" value="1"/>
</dbReference>
<evidence type="ECO:0000256" key="5">
    <source>
        <dbReference type="ARBA" id="ARBA00022801"/>
    </source>
</evidence>
<dbReference type="Gene3D" id="3.40.140.10">
    <property type="entry name" value="Cytidine Deaminase, domain 2"/>
    <property type="match status" value="1"/>
</dbReference>
<comment type="cofactor">
    <cofactor evidence="8">
        <name>Zn(2+)</name>
        <dbReference type="ChEBI" id="CHEBI:29105"/>
    </cofactor>
    <text evidence="8">Binds 1 zinc ion per subunit.</text>
</comment>
<dbReference type="STRING" id="45610.AOC03_10825"/>
<keyword evidence="3 8" id="KW-0819">tRNA processing</keyword>
<dbReference type="InterPro" id="IPR058535">
    <property type="entry name" value="MafB19-deam"/>
</dbReference>
<dbReference type="PANTHER" id="PTHR11079:SF202">
    <property type="entry name" value="TRNA-SPECIFIC ADENOSINE DEAMINASE"/>
    <property type="match status" value="1"/>
</dbReference>
<reference evidence="10 11" key="1">
    <citation type="submission" date="2015-09" db="EMBL/GenBank/DDBJ databases">
        <title>Complete genome of Psychrobacter urativorans R10.10B.</title>
        <authorList>
            <person name="See-Too W.S."/>
            <person name="Chan K.G."/>
        </authorList>
    </citation>
    <scope>NUCLEOTIDE SEQUENCE [LARGE SCALE GENOMIC DNA]</scope>
    <source>
        <strain evidence="10 11">R10.10B</strain>
    </source>
</reference>
<evidence type="ECO:0000256" key="2">
    <source>
        <dbReference type="ARBA" id="ARBA00011738"/>
    </source>
</evidence>
<sequence>MNDAIELAQYGAERGEVPVGAVLVHENEVIGRGFNEPIGRHDATAHAEIVALRDACQRLHNYRLPQQTTLYVTLEPCTMCIGALIHARVNRLVYAAFEPRAGMVNSQINLPTQPFYNHSIQVQQGLCAEHSSQMLKTFFHQRRQAAKKNKSALTPP</sequence>
<evidence type="ECO:0000256" key="3">
    <source>
        <dbReference type="ARBA" id="ARBA00022694"/>
    </source>
</evidence>
<feature type="domain" description="CMP/dCMP-type deaminase" evidence="9">
    <location>
        <begin position="1"/>
        <end position="123"/>
    </location>
</feature>
<name>A0A0M4T021_9GAMM</name>
<feature type="binding site" evidence="8">
    <location>
        <position position="46"/>
    </location>
    <ligand>
        <name>Zn(2+)</name>
        <dbReference type="ChEBI" id="CHEBI:29105"/>
        <note>catalytic</note>
    </ligand>
</feature>
<dbReference type="InterPro" id="IPR016193">
    <property type="entry name" value="Cytidine_deaminase-like"/>
</dbReference>
<evidence type="ECO:0000256" key="4">
    <source>
        <dbReference type="ARBA" id="ARBA00022723"/>
    </source>
</evidence>
<dbReference type="GO" id="GO:0002100">
    <property type="term" value="P:tRNA wobble adenosine to inosine editing"/>
    <property type="evidence" value="ECO:0007669"/>
    <property type="project" value="UniProtKB-UniRule"/>
</dbReference>
<feature type="active site" description="Proton donor" evidence="8">
    <location>
        <position position="48"/>
    </location>
</feature>
<dbReference type="EMBL" id="CP012678">
    <property type="protein sequence ID" value="ALF60872.1"/>
    <property type="molecule type" value="Genomic_DNA"/>
</dbReference>
<dbReference type="EC" id="3.5.4.33" evidence="8"/>
<keyword evidence="11" id="KW-1185">Reference proteome</keyword>
<comment type="function">
    <text evidence="8">Catalyzes the deamination of adenosine to inosine at the wobble position 34 of tRNA(Arg2).</text>
</comment>
<protein>
    <recommendedName>
        <fullName evidence="8">tRNA-specific adenosine deaminase</fullName>
        <ecNumber evidence="8">3.5.4.33</ecNumber>
    </recommendedName>
</protein>
<dbReference type="InterPro" id="IPR028883">
    <property type="entry name" value="tRNA_aden_deaminase"/>
</dbReference>
<organism evidence="10 11">
    <name type="scientific">Psychrobacter urativorans</name>
    <dbReference type="NCBI Taxonomy" id="45610"/>
    <lineage>
        <taxon>Bacteria</taxon>
        <taxon>Pseudomonadati</taxon>
        <taxon>Pseudomonadota</taxon>
        <taxon>Gammaproteobacteria</taxon>
        <taxon>Moraxellales</taxon>
        <taxon>Moraxellaceae</taxon>
        <taxon>Psychrobacter</taxon>
    </lineage>
</organism>
<comment type="catalytic activity">
    <reaction evidence="7 8">
        <text>adenosine(34) in tRNA + H2O + H(+) = inosine(34) in tRNA + NH4(+)</text>
        <dbReference type="Rhea" id="RHEA:43168"/>
        <dbReference type="Rhea" id="RHEA-COMP:10373"/>
        <dbReference type="Rhea" id="RHEA-COMP:10374"/>
        <dbReference type="ChEBI" id="CHEBI:15377"/>
        <dbReference type="ChEBI" id="CHEBI:15378"/>
        <dbReference type="ChEBI" id="CHEBI:28938"/>
        <dbReference type="ChEBI" id="CHEBI:74411"/>
        <dbReference type="ChEBI" id="CHEBI:82852"/>
        <dbReference type="EC" id="3.5.4.33"/>
    </reaction>
</comment>
<dbReference type="PROSITE" id="PS51747">
    <property type="entry name" value="CYT_DCMP_DEAMINASES_2"/>
    <property type="match status" value="1"/>
</dbReference>
<gene>
    <name evidence="8" type="primary">tadA</name>
    <name evidence="10" type="ORF">AOC03_10825</name>
</gene>
<evidence type="ECO:0000313" key="11">
    <source>
        <dbReference type="Proteomes" id="UP000059847"/>
    </source>
</evidence>
<evidence type="ECO:0000313" key="10">
    <source>
        <dbReference type="EMBL" id="ALF60872.1"/>
    </source>
</evidence>
<dbReference type="Proteomes" id="UP000059847">
    <property type="component" value="Chromosome"/>
</dbReference>
<keyword evidence="6 8" id="KW-0862">Zinc</keyword>
<evidence type="ECO:0000256" key="6">
    <source>
        <dbReference type="ARBA" id="ARBA00022833"/>
    </source>
</evidence>
<comment type="similarity">
    <text evidence="1">Belongs to the cytidine and deoxycytidylate deaminase family. ADAT2 subfamily.</text>
</comment>
<evidence type="ECO:0000256" key="1">
    <source>
        <dbReference type="ARBA" id="ARBA00010669"/>
    </source>
</evidence>
<dbReference type="KEGG" id="pur:AOC03_10825"/>
<evidence type="ECO:0000256" key="8">
    <source>
        <dbReference type="HAMAP-Rule" id="MF_00972"/>
    </source>
</evidence>
<dbReference type="Pfam" id="PF14437">
    <property type="entry name" value="MafB19-deam"/>
    <property type="match status" value="1"/>
</dbReference>
<feature type="binding site" evidence="8">
    <location>
        <position position="80"/>
    </location>
    <ligand>
        <name>Zn(2+)</name>
        <dbReference type="ChEBI" id="CHEBI:29105"/>
        <note>catalytic</note>
    </ligand>
</feature>
<dbReference type="InterPro" id="IPR016192">
    <property type="entry name" value="APOBEC/CMP_deaminase_Zn-bd"/>
</dbReference>
<evidence type="ECO:0000256" key="7">
    <source>
        <dbReference type="ARBA" id="ARBA00048045"/>
    </source>
</evidence>
<dbReference type="GO" id="GO:0052717">
    <property type="term" value="F:tRNA-specific adenosine-34 deaminase activity"/>
    <property type="evidence" value="ECO:0007669"/>
    <property type="project" value="UniProtKB-UniRule"/>
</dbReference>
<comment type="subunit">
    <text evidence="2 8">Homodimer.</text>
</comment>
<dbReference type="CDD" id="cd01285">
    <property type="entry name" value="nucleoside_deaminase"/>
    <property type="match status" value="1"/>
</dbReference>
<dbReference type="PROSITE" id="PS00903">
    <property type="entry name" value="CYT_DCMP_DEAMINASES_1"/>
    <property type="match status" value="1"/>
</dbReference>
<proteinExistence type="inferred from homology"/>
<feature type="binding site" evidence="8">
    <location>
        <position position="77"/>
    </location>
    <ligand>
        <name>Zn(2+)</name>
        <dbReference type="ChEBI" id="CHEBI:29105"/>
        <note>catalytic</note>
    </ligand>
</feature>
<dbReference type="FunFam" id="3.40.140.10:FF:000005">
    <property type="entry name" value="tRNA-specific adenosine deaminase"/>
    <property type="match status" value="1"/>
</dbReference>
<dbReference type="SUPFAM" id="SSF53927">
    <property type="entry name" value="Cytidine deaminase-like"/>
    <property type="match status" value="1"/>
</dbReference>
<keyword evidence="4 8" id="KW-0479">Metal-binding</keyword>
<dbReference type="NCBIfam" id="NF008113">
    <property type="entry name" value="PRK10860.1"/>
    <property type="match status" value="1"/>
</dbReference>
<dbReference type="InterPro" id="IPR002125">
    <property type="entry name" value="CMP_dCMP_dom"/>
</dbReference>
<evidence type="ECO:0000259" key="9">
    <source>
        <dbReference type="PROSITE" id="PS51747"/>
    </source>
</evidence>
<keyword evidence="5 8" id="KW-0378">Hydrolase</keyword>
<dbReference type="GO" id="GO:0008270">
    <property type="term" value="F:zinc ion binding"/>
    <property type="evidence" value="ECO:0007669"/>
    <property type="project" value="UniProtKB-UniRule"/>
</dbReference>
<dbReference type="AlphaFoldDB" id="A0A0M4T021"/>
<accession>A0A0M4T021</accession>
<dbReference type="HAMAP" id="MF_00972">
    <property type="entry name" value="tRNA_aden_deaminase"/>
    <property type="match status" value="1"/>
</dbReference>